<reference evidence="2 3" key="1">
    <citation type="submission" date="2016-03" db="EMBL/GenBank/DDBJ databases">
        <title>Draft genome sequence of Paenibacillus antarcticus CECT 5836.</title>
        <authorList>
            <person name="Shin S.-K."/>
            <person name="Yi H."/>
        </authorList>
    </citation>
    <scope>NUCLEOTIDE SEQUENCE [LARGE SCALE GENOMIC DNA]</scope>
    <source>
        <strain evidence="2 3">CECT 5836</strain>
    </source>
</reference>
<dbReference type="EMBL" id="LVJI01000007">
    <property type="protein sequence ID" value="OAB47242.1"/>
    <property type="molecule type" value="Genomic_DNA"/>
</dbReference>
<feature type="compositionally biased region" description="Low complexity" evidence="1">
    <location>
        <begin position="1"/>
        <end position="22"/>
    </location>
</feature>
<comment type="caution">
    <text evidence="2">The sequence shown here is derived from an EMBL/GenBank/DDBJ whole genome shotgun (WGS) entry which is preliminary data.</text>
</comment>
<feature type="compositionally biased region" description="Polar residues" evidence="1">
    <location>
        <begin position="65"/>
        <end position="79"/>
    </location>
</feature>
<dbReference type="AlphaFoldDB" id="A0A168Q041"/>
<feature type="region of interest" description="Disordered" evidence="1">
    <location>
        <begin position="65"/>
        <end position="111"/>
    </location>
</feature>
<protein>
    <recommendedName>
        <fullName evidence="4">FlxA protein</fullName>
    </recommendedName>
</protein>
<organism evidence="2 3">
    <name type="scientific">Paenibacillus antarcticus</name>
    <dbReference type="NCBI Taxonomy" id="253703"/>
    <lineage>
        <taxon>Bacteria</taxon>
        <taxon>Bacillati</taxon>
        <taxon>Bacillota</taxon>
        <taxon>Bacilli</taxon>
        <taxon>Bacillales</taxon>
        <taxon>Paenibacillaceae</taxon>
        <taxon>Paenibacillus</taxon>
    </lineage>
</organism>
<feature type="region of interest" description="Disordered" evidence="1">
    <location>
        <begin position="34"/>
        <end position="53"/>
    </location>
</feature>
<accession>A0A168Q041</accession>
<evidence type="ECO:0008006" key="4">
    <source>
        <dbReference type="Google" id="ProtNLM"/>
    </source>
</evidence>
<proteinExistence type="predicted"/>
<name>A0A168Q041_9BACL</name>
<keyword evidence="3" id="KW-1185">Reference proteome</keyword>
<dbReference type="RefSeq" id="WP_068647521.1">
    <property type="nucleotide sequence ID" value="NZ_CP043611.1"/>
</dbReference>
<evidence type="ECO:0000256" key="1">
    <source>
        <dbReference type="SAM" id="MobiDB-lite"/>
    </source>
</evidence>
<evidence type="ECO:0000313" key="2">
    <source>
        <dbReference type="EMBL" id="OAB47242.1"/>
    </source>
</evidence>
<gene>
    <name evidence="2" type="ORF">PBAT_05910</name>
</gene>
<evidence type="ECO:0000313" key="3">
    <source>
        <dbReference type="Proteomes" id="UP000077355"/>
    </source>
</evidence>
<dbReference type="OrthoDB" id="9969488at2"/>
<dbReference type="InterPro" id="IPR025577">
    <property type="entry name" value="FlxA"/>
</dbReference>
<feature type="region of interest" description="Disordered" evidence="1">
    <location>
        <begin position="1"/>
        <end position="29"/>
    </location>
</feature>
<sequence>MSISSISGTSSTSYSSSTNDTSSLEKQLAKLQAELKTENASKDDASTKEKKVAQLEQQIQLISAQITQRSSNTSQSSAVDTTKKDTNNITNSNTQKAKGTISASGGIDILV</sequence>
<dbReference type="Pfam" id="PF14282">
    <property type="entry name" value="FlxA"/>
    <property type="match status" value="1"/>
</dbReference>
<dbReference type="Proteomes" id="UP000077355">
    <property type="component" value="Unassembled WGS sequence"/>
</dbReference>